<dbReference type="RefSeq" id="WP_213516084.1">
    <property type="nucleotide sequence ID" value="NZ_BOSE01000004.1"/>
</dbReference>
<feature type="chain" id="PRO_5039234583" description="Lipoprotein" evidence="2">
    <location>
        <begin position="32"/>
        <end position="173"/>
    </location>
</feature>
<dbReference type="Proteomes" id="UP000683139">
    <property type="component" value="Unassembled WGS sequence"/>
</dbReference>
<organism evidence="3 4">
    <name type="scientific">Paenibacillus montaniterrae</name>
    <dbReference type="NCBI Taxonomy" id="429341"/>
    <lineage>
        <taxon>Bacteria</taxon>
        <taxon>Bacillati</taxon>
        <taxon>Bacillota</taxon>
        <taxon>Bacilli</taxon>
        <taxon>Bacillales</taxon>
        <taxon>Paenibacillaceae</taxon>
        <taxon>Paenibacillus</taxon>
    </lineage>
</organism>
<evidence type="ECO:0000313" key="4">
    <source>
        <dbReference type="Proteomes" id="UP000683139"/>
    </source>
</evidence>
<dbReference type="EMBL" id="BOSE01000004">
    <property type="protein sequence ID" value="GIP17138.1"/>
    <property type="molecule type" value="Genomic_DNA"/>
</dbReference>
<feature type="compositionally biased region" description="Polar residues" evidence="1">
    <location>
        <begin position="41"/>
        <end position="54"/>
    </location>
</feature>
<accession>A0A920CZ68</accession>
<comment type="caution">
    <text evidence="3">The sequence shown here is derived from an EMBL/GenBank/DDBJ whole genome shotgun (WGS) entry which is preliminary data.</text>
</comment>
<protein>
    <recommendedName>
        <fullName evidence="5">Lipoprotein</fullName>
    </recommendedName>
</protein>
<evidence type="ECO:0000256" key="1">
    <source>
        <dbReference type="SAM" id="MobiDB-lite"/>
    </source>
</evidence>
<reference evidence="3" key="1">
    <citation type="submission" date="2021-03" db="EMBL/GenBank/DDBJ databases">
        <title>Antimicrobial resistance genes in bacteria isolated from Japanese honey, and their potential for conferring macrolide and lincosamide resistance in the American foulbrood pathogen Paenibacillus larvae.</title>
        <authorList>
            <person name="Okamoto M."/>
            <person name="Kumagai M."/>
            <person name="Kanamori H."/>
            <person name="Takamatsu D."/>
        </authorList>
    </citation>
    <scope>NUCLEOTIDE SEQUENCE</scope>
    <source>
        <strain evidence="3">J40TS1</strain>
    </source>
</reference>
<evidence type="ECO:0000256" key="2">
    <source>
        <dbReference type="SAM" id="SignalP"/>
    </source>
</evidence>
<evidence type="ECO:0000313" key="3">
    <source>
        <dbReference type="EMBL" id="GIP17138.1"/>
    </source>
</evidence>
<sequence length="173" mass="18414">MKWKNKVKRTATTTSAIILALMLAACSDSNNNNNPIAPSATPDTEQSEQGNIPTDTLPEDTGALDPGTLNPDDTATGGNNTSGGNNNASGGTNTPVPGDTESDTKQAEGVYVGAADNHTLEIKIGNDFRTFQIDDSFAYVIDEFDSDQAVSIEYVEKNIDGITQDWITKIEKK</sequence>
<feature type="region of interest" description="Disordered" evidence="1">
    <location>
        <begin position="32"/>
        <end position="104"/>
    </location>
</feature>
<evidence type="ECO:0008006" key="5">
    <source>
        <dbReference type="Google" id="ProtNLM"/>
    </source>
</evidence>
<feature type="signal peptide" evidence="2">
    <location>
        <begin position="1"/>
        <end position="31"/>
    </location>
</feature>
<name>A0A920CZ68_9BACL</name>
<keyword evidence="2" id="KW-0732">Signal</keyword>
<dbReference type="AlphaFoldDB" id="A0A920CZ68"/>
<keyword evidence="4" id="KW-1185">Reference proteome</keyword>
<dbReference type="PROSITE" id="PS51257">
    <property type="entry name" value="PROKAR_LIPOPROTEIN"/>
    <property type="match status" value="1"/>
</dbReference>
<feature type="compositionally biased region" description="Low complexity" evidence="1">
    <location>
        <begin position="74"/>
        <end position="94"/>
    </location>
</feature>
<gene>
    <name evidence="3" type="ORF">J40TS1_27800</name>
</gene>
<proteinExistence type="predicted"/>